<evidence type="ECO:0000259" key="16">
    <source>
        <dbReference type="PROSITE" id="PS51758"/>
    </source>
</evidence>
<keyword evidence="4" id="KW-0813">Transport</keyword>
<evidence type="ECO:0000313" key="17">
    <source>
        <dbReference type="EMBL" id="CAB9513771.1"/>
    </source>
</evidence>
<feature type="region of interest" description="Disordered" evidence="14">
    <location>
        <begin position="215"/>
        <end position="234"/>
    </location>
</feature>
<dbReference type="InterPro" id="IPR011992">
    <property type="entry name" value="EF-hand-dom_pair"/>
</dbReference>
<evidence type="ECO:0000256" key="8">
    <source>
        <dbReference type="ARBA" id="ARBA00022989"/>
    </source>
</evidence>
<dbReference type="CDD" id="cd00051">
    <property type="entry name" value="EFh"/>
    <property type="match status" value="1"/>
</dbReference>
<evidence type="ECO:0000256" key="4">
    <source>
        <dbReference type="ARBA" id="ARBA00022449"/>
    </source>
</evidence>
<reference evidence="17" key="1">
    <citation type="submission" date="2020-06" db="EMBL/GenBank/DDBJ databases">
        <authorList>
            <consortium name="Plant Systems Biology data submission"/>
        </authorList>
    </citation>
    <scope>NUCLEOTIDE SEQUENCE</scope>
    <source>
        <strain evidence="17">D6</strain>
    </source>
</reference>
<dbReference type="Proteomes" id="UP001153069">
    <property type="component" value="Unassembled WGS sequence"/>
</dbReference>
<evidence type="ECO:0000313" key="18">
    <source>
        <dbReference type="Proteomes" id="UP001153069"/>
    </source>
</evidence>
<keyword evidence="13" id="KW-0175">Coiled coil</keyword>
<dbReference type="Pfam" id="PF13499">
    <property type="entry name" value="EF-hand_7"/>
    <property type="match status" value="1"/>
</dbReference>
<dbReference type="PROSITE" id="PS51758">
    <property type="entry name" value="LETM1_RBD"/>
    <property type="match status" value="1"/>
</dbReference>
<feature type="region of interest" description="Disordered" evidence="14">
    <location>
        <begin position="798"/>
        <end position="821"/>
    </location>
</feature>
<name>A0A9N8E382_9STRA</name>
<feature type="compositionally biased region" description="Basic and acidic residues" evidence="14">
    <location>
        <begin position="67"/>
        <end position="81"/>
    </location>
</feature>
<feature type="region of interest" description="Disordered" evidence="14">
    <location>
        <begin position="649"/>
        <end position="732"/>
    </location>
</feature>
<feature type="domain" description="EF-hand" evidence="15">
    <location>
        <begin position="853"/>
        <end position="888"/>
    </location>
</feature>
<evidence type="ECO:0000256" key="12">
    <source>
        <dbReference type="PROSITE-ProRule" id="PRU01094"/>
    </source>
</evidence>
<dbReference type="InterPro" id="IPR044202">
    <property type="entry name" value="LETM1/MDM38-like"/>
</dbReference>
<evidence type="ECO:0000256" key="7">
    <source>
        <dbReference type="ARBA" id="ARBA00022837"/>
    </source>
</evidence>
<dbReference type="SUPFAM" id="SSF47473">
    <property type="entry name" value="EF-hand"/>
    <property type="match status" value="1"/>
</dbReference>
<evidence type="ECO:0000256" key="5">
    <source>
        <dbReference type="ARBA" id="ARBA00022692"/>
    </source>
</evidence>
<dbReference type="PANTHER" id="PTHR14009">
    <property type="entry name" value="LEUCINE ZIPPER-EF-HAND CONTAINING TRANSMEMBRANE PROTEIN"/>
    <property type="match status" value="1"/>
</dbReference>
<gene>
    <name evidence="17" type="ORF">SEMRO_611_G175360.1</name>
</gene>
<feature type="region of interest" description="Disordered" evidence="14">
    <location>
        <begin position="937"/>
        <end position="962"/>
    </location>
</feature>
<dbReference type="Gene3D" id="1.10.238.10">
    <property type="entry name" value="EF-hand"/>
    <property type="match status" value="1"/>
</dbReference>
<evidence type="ECO:0000256" key="11">
    <source>
        <dbReference type="ARBA" id="ARBA00031360"/>
    </source>
</evidence>
<feature type="compositionally biased region" description="Basic and acidic residues" evidence="14">
    <location>
        <begin position="652"/>
        <end position="675"/>
    </location>
</feature>
<evidence type="ECO:0000256" key="1">
    <source>
        <dbReference type="ARBA" id="ARBA00004434"/>
    </source>
</evidence>
<dbReference type="GO" id="GO:0030003">
    <property type="term" value="P:intracellular monoatomic cation homeostasis"/>
    <property type="evidence" value="ECO:0007669"/>
    <property type="project" value="TreeGrafter"/>
</dbReference>
<dbReference type="GO" id="GO:0005509">
    <property type="term" value="F:calcium ion binding"/>
    <property type="evidence" value="ECO:0007669"/>
    <property type="project" value="InterPro"/>
</dbReference>
<feature type="compositionally biased region" description="Polar residues" evidence="14">
    <location>
        <begin position="677"/>
        <end position="688"/>
    </location>
</feature>
<dbReference type="PANTHER" id="PTHR14009:SF1">
    <property type="entry name" value="MITOCHONDRIAL PROTON_CALCIUM EXCHANGER PROTEIN"/>
    <property type="match status" value="1"/>
</dbReference>
<evidence type="ECO:0000256" key="13">
    <source>
        <dbReference type="SAM" id="Coils"/>
    </source>
</evidence>
<keyword evidence="7" id="KW-0106">Calcium</keyword>
<dbReference type="InterPro" id="IPR018247">
    <property type="entry name" value="EF_Hand_1_Ca_BS"/>
</dbReference>
<dbReference type="OrthoDB" id="275278at2759"/>
<evidence type="ECO:0000256" key="6">
    <source>
        <dbReference type="ARBA" id="ARBA00022792"/>
    </source>
</evidence>
<feature type="domain" description="EF-hand" evidence="15">
    <location>
        <begin position="890"/>
        <end position="925"/>
    </location>
</feature>
<dbReference type="GO" id="GO:0015297">
    <property type="term" value="F:antiporter activity"/>
    <property type="evidence" value="ECO:0007669"/>
    <property type="project" value="UniProtKB-KW"/>
</dbReference>
<comment type="subcellular location">
    <subcellularLocation>
        <location evidence="1">Mitochondrion inner membrane</location>
        <topology evidence="1">Single-pass membrane protein</topology>
    </subcellularLocation>
</comment>
<dbReference type="GO" id="GO:0043022">
    <property type="term" value="F:ribosome binding"/>
    <property type="evidence" value="ECO:0007669"/>
    <property type="project" value="InterPro"/>
</dbReference>
<dbReference type="PROSITE" id="PS50222">
    <property type="entry name" value="EF_HAND_2"/>
    <property type="match status" value="2"/>
</dbReference>
<keyword evidence="8" id="KW-1133">Transmembrane helix</keyword>
<keyword evidence="4" id="KW-0050">Antiport</keyword>
<feature type="compositionally biased region" description="Polar residues" evidence="14">
    <location>
        <begin position="696"/>
        <end position="710"/>
    </location>
</feature>
<evidence type="ECO:0000256" key="2">
    <source>
        <dbReference type="ARBA" id="ARBA00009584"/>
    </source>
</evidence>
<dbReference type="InterPro" id="IPR033122">
    <property type="entry name" value="LETM1-like_RBD"/>
</dbReference>
<feature type="compositionally biased region" description="Basic and acidic residues" evidence="14">
    <location>
        <begin position="717"/>
        <end position="729"/>
    </location>
</feature>
<organism evidence="17 18">
    <name type="scientific">Seminavis robusta</name>
    <dbReference type="NCBI Taxonomy" id="568900"/>
    <lineage>
        <taxon>Eukaryota</taxon>
        <taxon>Sar</taxon>
        <taxon>Stramenopiles</taxon>
        <taxon>Ochrophyta</taxon>
        <taxon>Bacillariophyta</taxon>
        <taxon>Bacillariophyceae</taxon>
        <taxon>Bacillariophycidae</taxon>
        <taxon>Naviculales</taxon>
        <taxon>Naviculaceae</taxon>
        <taxon>Seminavis</taxon>
    </lineage>
</organism>
<comment type="similarity">
    <text evidence="2">Belongs to the LETM1 family.</text>
</comment>
<dbReference type="Pfam" id="PF07766">
    <property type="entry name" value="LETM1_RBD"/>
    <property type="match status" value="1"/>
</dbReference>
<keyword evidence="18" id="KW-1185">Reference proteome</keyword>
<dbReference type="PROSITE" id="PS00018">
    <property type="entry name" value="EF_HAND_1"/>
    <property type="match status" value="1"/>
</dbReference>
<dbReference type="AlphaFoldDB" id="A0A9N8E382"/>
<keyword evidence="10" id="KW-0472">Membrane</keyword>
<dbReference type="InterPro" id="IPR002048">
    <property type="entry name" value="EF_hand_dom"/>
</dbReference>
<keyword evidence="6" id="KW-0999">Mitochondrion inner membrane</keyword>
<evidence type="ECO:0000256" key="14">
    <source>
        <dbReference type="SAM" id="MobiDB-lite"/>
    </source>
</evidence>
<evidence type="ECO:0000256" key="3">
    <source>
        <dbReference type="ARBA" id="ARBA00020557"/>
    </source>
</evidence>
<sequence length="962" mass="109009">MSSLLRRTIPVASKACIRRQYANQPSRSRIASATLKRPFSWQRDSRAPIGKIHVRSLATCLQNPQDNDEKDRCQNRRERSSSEFGTSSWVSLENATNAHQFSQTARTGLIPFTADDRQQPHRTKQSWNSISSRSISTSLARYRQPPSSIRATMHLSQLVAADRAATDLAMRSLMTWASSHQTYHHHQSSRQLVAFVSTNSDGSRPRDPKILKSGIRTHKIPTPPSGPSQQSMKPEDVMEEINKKSKTVIMPALQNAMKAVLSFIINLPRNMIYYALRPSEVKEWWNNMKKVVMDEVDHYWVGTKLLWADLKTARNLLRRTLRGSSLTRRERKQLLRTISDLFRLVPFSMFLIIPLMEFALPFALRIFPNLLPSTFQDSLKAEESMKRELQTRIAMAKFFQETLEELAKEQKQSASHLKQEIEESGEEGLDESVVAAQEASAGSFLGFLEKARNGEMIPNDVIVRYAHYFKDDLTLDNMPRMQLINMCKYMGIAPYGGDYVLRFQLRHRMRSLQEDDQRILWEGIDSLTKMELREACQERGMRSTGLSKDAYKRSLQQWLDLSVKQNVPTSLLIMSRTFFLREEMFERETDDGTKSIAGLADAISGLDKEVVNEVILDVATSQEKMSDPGVRKIKLEVLMKQNELIAEEQAEREEAAAKKKEQADKEKKEAEKETTSDEVTFTDSTIQVPETMHTVDATTDISSDSQSSVVAETEIPTAEKAEKESRAEDDLSTAEMDAISQLVSADPVSKERADLESIKAALQDELQKKTDDETLIEGGEEEVLVAASAPLDDLQHTDSSVMDEPASATVAKTESDEETQTEHEMVVPEDPVVARLKKRIESMVDKIEVQLSDVELKIGDKLHVLDRDMDGILTVEELAEALQLVLKRNITLEEAMELAEQMDTNQDGVFTVQELIEWIETNQLVKFVEEGSENADSLMNRIKEKQSAAEQEQQSEEVKPGS</sequence>
<feature type="coiled-coil region" evidence="13">
    <location>
        <begin position="400"/>
        <end position="427"/>
    </location>
</feature>
<keyword evidence="9 12" id="KW-0496">Mitochondrion</keyword>
<proteinExistence type="inferred from homology"/>
<evidence type="ECO:0000256" key="10">
    <source>
        <dbReference type="ARBA" id="ARBA00023136"/>
    </source>
</evidence>
<keyword evidence="5" id="KW-0812">Transmembrane</keyword>
<feature type="domain" description="Letm1 RBD" evidence="16">
    <location>
        <begin position="387"/>
        <end position="601"/>
    </location>
</feature>
<dbReference type="GO" id="GO:0005743">
    <property type="term" value="C:mitochondrial inner membrane"/>
    <property type="evidence" value="ECO:0007669"/>
    <property type="project" value="UniProtKB-SubCell"/>
</dbReference>
<evidence type="ECO:0000259" key="15">
    <source>
        <dbReference type="PROSITE" id="PS50222"/>
    </source>
</evidence>
<comment type="caution">
    <text evidence="17">The sequence shown here is derived from an EMBL/GenBank/DDBJ whole genome shotgun (WGS) entry which is preliminary data.</text>
</comment>
<protein>
    <recommendedName>
        <fullName evidence="3">Mitochondrial proton/calcium exchanger protein</fullName>
    </recommendedName>
    <alternativeName>
        <fullName evidence="11">Leucine zipper-EF-hand-containing transmembrane protein 1</fullName>
    </alternativeName>
</protein>
<dbReference type="EMBL" id="CAICTM010000610">
    <property type="protein sequence ID" value="CAB9513771.1"/>
    <property type="molecule type" value="Genomic_DNA"/>
</dbReference>
<evidence type="ECO:0000256" key="9">
    <source>
        <dbReference type="ARBA" id="ARBA00023128"/>
    </source>
</evidence>
<accession>A0A9N8E382</accession>
<feature type="region of interest" description="Disordered" evidence="14">
    <location>
        <begin position="61"/>
        <end position="88"/>
    </location>
</feature>